<sequence length="326" mass="36071">MKRIKIALVGVLLWGFFQPLTSLAEKQDDSVTEEVAGNLALTDSLPVEKIEEQVLPEMAVTRNDLTSIESVIPEVTNDEEIQVIHSSVEESKGDLLSVPLPTSSQLDVKENRQIASGRFGTSSWYITSEGVLHIGSGEFVDVPAPNGRYSISPWLSWSKQINKIQFDGPVLAANSINNLFDSLSKVTAIENIEYLNTSQTTLMQRVFADCSSLVTLDLTSWDTSQVTTIFSLFNGCLNMEQLDVSNWNASNMTTLTYAFSDMPKLTTLDLSKWQATPVNVVQGLFMGDSVLTYLDLSGFDFSKLDASNSYAMSRFFQKNNSLKTLN</sequence>
<dbReference type="InterPro" id="IPR032675">
    <property type="entry name" value="LRR_dom_sf"/>
</dbReference>
<dbReference type="STRING" id="142588.SAMN04488559_10724"/>
<accession>A0A1H9SE32</accession>
<dbReference type="RefSeq" id="WP_092651730.1">
    <property type="nucleotide sequence ID" value="NZ_FOHA01000007.1"/>
</dbReference>
<dbReference type="Gene3D" id="3.80.10.10">
    <property type="entry name" value="Ribonuclease Inhibitor"/>
    <property type="match status" value="1"/>
</dbReference>
<dbReference type="InterPro" id="IPR005046">
    <property type="entry name" value="DUF285"/>
</dbReference>
<name>A0A1H9SE32_9LACT</name>
<dbReference type="OrthoDB" id="2195299at2"/>
<evidence type="ECO:0000313" key="2">
    <source>
        <dbReference type="Proteomes" id="UP000198948"/>
    </source>
</evidence>
<gene>
    <name evidence="1" type="ORF">SAMN04488559_10724</name>
</gene>
<evidence type="ECO:0000313" key="1">
    <source>
        <dbReference type="EMBL" id="SER82623.1"/>
    </source>
</evidence>
<reference evidence="1 2" key="1">
    <citation type="submission" date="2016-10" db="EMBL/GenBank/DDBJ databases">
        <authorList>
            <person name="de Groot N.N."/>
        </authorList>
    </citation>
    <scope>NUCLEOTIDE SEQUENCE [LARGE SCALE GENOMIC DNA]</scope>
    <source>
        <strain evidence="1 2">DSM 13760</strain>
    </source>
</reference>
<dbReference type="SUPFAM" id="SSF52047">
    <property type="entry name" value="RNI-like"/>
    <property type="match status" value="1"/>
</dbReference>
<dbReference type="EMBL" id="FOHA01000007">
    <property type="protein sequence ID" value="SER82623.1"/>
    <property type="molecule type" value="Genomic_DNA"/>
</dbReference>
<dbReference type="Proteomes" id="UP000198948">
    <property type="component" value="Unassembled WGS sequence"/>
</dbReference>
<proteinExistence type="predicted"/>
<dbReference type="InterPro" id="IPR011889">
    <property type="entry name" value="Liste_lipo_26"/>
</dbReference>
<dbReference type="NCBIfam" id="TIGR02167">
    <property type="entry name" value="Liste_lipo_26"/>
    <property type="match status" value="2"/>
</dbReference>
<dbReference type="AlphaFoldDB" id="A0A1H9SE32"/>
<protein>
    <submittedName>
        <fullName evidence="1">Surface protein</fullName>
    </submittedName>
</protein>
<organism evidence="1 2">
    <name type="scientific">Isobaculum melis</name>
    <dbReference type="NCBI Taxonomy" id="142588"/>
    <lineage>
        <taxon>Bacteria</taxon>
        <taxon>Bacillati</taxon>
        <taxon>Bacillota</taxon>
        <taxon>Bacilli</taxon>
        <taxon>Lactobacillales</taxon>
        <taxon>Carnobacteriaceae</taxon>
        <taxon>Isobaculum</taxon>
    </lineage>
</organism>
<dbReference type="Pfam" id="PF03382">
    <property type="entry name" value="DUF285"/>
    <property type="match status" value="1"/>
</dbReference>
<keyword evidence="2" id="KW-1185">Reference proteome</keyword>